<gene>
    <name evidence="1" type="ORF">JTE90_018079</name>
</gene>
<dbReference type="Proteomes" id="UP000827092">
    <property type="component" value="Unassembled WGS sequence"/>
</dbReference>
<dbReference type="EMBL" id="JAFNEN010000497">
    <property type="protein sequence ID" value="KAG8181772.1"/>
    <property type="molecule type" value="Genomic_DNA"/>
</dbReference>
<keyword evidence="2" id="KW-1185">Reference proteome</keyword>
<evidence type="ECO:0000313" key="2">
    <source>
        <dbReference type="Proteomes" id="UP000827092"/>
    </source>
</evidence>
<proteinExistence type="predicted"/>
<dbReference type="AlphaFoldDB" id="A0AAV6UC04"/>
<reference evidence="1 2" key="1">
    <citation type="journal article" date="2022" name="Nat. Ecol. Evol.">
        <title>A masculinizing supergene underlies an exaggerated male reproductive morph in a spider.</title>
        <authorList>
            <person name="Hendrickx F."/>
            <person name="De Corte Z."/>
            <person name="Sonet G."/>
            <person name="Van Belleghem S.M."/>
            <person name="Kostlbacher S."/>
            <person name="Vangestel C."/>
        </authorList>
    </citation>
    <scope>NUCLEOTIDE SEQUENCE [LARGE SCALE GENOMIC DNA]</scope>
    <source>
        <strain evidence="1">W744_W776</strain>
    </source>
</reference>
<name>A0AAV6UC04_9ARAC</name>
<comment type="caution">
    <text evidence="1">The sequence shown here is derived from an EMBL/GenBank/DDBJ whole genome shotgun (WGS) entry which is preliminary data.</text>
</comment>
<organism evidence="1 2">
    <name type="scientific">Oedothorax gibbosus</name>
    <dbReference type="NCBI Taxonomy" id="931172"/>
    <lineage>
        <taxon>Eukaryota</taxon>
        <taxon>Metazoa</taxon>
        <taxon>Ecdysozoa</taxon>
        <taxon>Arthropoda</taxon>
        <taxon>Chelicerata</taxon>
        <taxon>Arachnida</taxon>
        <taxon>Araneae</taxon>
        <taxon>Araneomorphae</taxon>
        <taxon>Entelegynae</taxon>
        <taxon>Araneoidea</taxon>
        <taxon>Linyphiidae</taxon>
        <taxon>Erigoninae</taxon>
        <taxon>Oedothorax</taxon>
    </lineage>
</organism>
<evidence type="ECO:0000313" key="1">
    <source>
        <dbReference type="EMBL" id="KAG8181772.1"/>
    </source>
</evidence>
<sequence>MMDTRLLDNPFGHTHSHVLARLGRFLPSPYMHFGSPIAPYSVPLAAAHHAAAHHHFDYGQAAAAAAAMAGGVPYSIDGILSMAQGGMAANGMGGPAGSGPGDHNSHGKKGRFCFVV</sequence>
<protein>
    <submittedName>
        <fullName evidence="1">Uncharacterized protein</fullName>
    </submittedName>
</protein>
<accession>A0AAV6UC04</accession>